<evidence type="ECO:0000256" key="3">
    <source>
        <dbReference type="ARBA" id="ARBA00022676"/>
    </source>
</evidence>
<name>A0A1U7CYV2_9BACT</name>
<gene>
    <name evidence="8" type="ORF">BSF38_05638</name>
</gene>
<evidence type="ECO:0000259" key="7">
    <source>
        <dbReference type="Pfam" id="PF00535"/>
    </source>
</evidence>
<dbReference type="CDD" id="cd00761">
    <property type="entry name" value="Glyco_tranf_GTA_type"/>
    <property type="match status" value="1"/>
</dbReference>
<dbReference type="Gene3D" id="3.90.550.10">
    <property type="entry name" value="Spore Coat Polysaccharide Biosynthesis Protein SpsA, Chain A"/>
    <property type="match status" value="1"/>
</dbReference>
<dbReference type="InterPro" id="IPR029044">
    <property type="entry name" value="Nucleotide-diphossugar_trans"/>
</dbReference>
<dbReference type="OrthoDB" id="9772170at2"/>
<dbReference type="PANTHER" id="PTHR43646:SF2">
    <property type="entry name" value="GLYCOSYLTRANSFERASE 2-LIKE DOMAIN-CONTAINING PROTEIN"/>
    <property type="match status" value="1"/>
</dbReference>
<dbReference type="SUPFAM" id="SSF53448">
    <property type="entry name" value="Nucleotide-diphospho-sugar transferases"/>
    <property type="match status" value="1"/>
</dbReference>
<dbReference type="EMBL" id="CP019082">
    <property type="protein sequence ID" value="APW64049.1"/>
    <property type="molecule type" value="Genomic_DNA"/>
</dbReference>
<sequence length="385" mass="42838">MDDVPAGPASPEPRRPSLSVVVPVCNGGSDFKRCLRRLRDSSWADFELIVVDDGSTDDSGLLAESQGAIVLRHDRPQGPAAARNLGAERASADLIFFLDADVAVYPDTIERGMARFLDDPGLTGLFGSYDDQPTAPGLVSRFRNLLHHYVHQQGDFELDSRPVHTFWTGCGMIRRRDFLDFGGFDPRLYPRPAIEDIELGYRLTRSGRRIVLARDVQATHMKRWSVFEVVRTDIFRRGVPWMLLIKRSGTHETDLNVQLKQQVSVAATGLMLVAAAGVPLSAWAGVAVGACAGSVVVLNLEFYRFLGRRRGLGFALASFPLHLLYFVCCGVSVVIALLRWHVLERSHRANARGRGERVDRGARSIPGPAWSRLARRLKRWTARSR</sequence>
<dbReference type="STRING" id="1387353.BSF38_05638"/>
<dbReference type="GO" id="GO:0016757">
    <property type="term" value="F:glycosyltransferase activity"/>
    <property type="evidence" value="ECO:0007669"/>
    <property type="project" value="UniProtKB-KW"/>
</dbReference>
<protein>
    <submittedName>
        <fullName evidence="8">GT2 family glycosyltransferase</fullName>
    </submittedName>
</protein>
<dbReference type="KEGG" id="pbor:BSF38_05638"/>
<dbReference type="InterPro" id="IPR001173">
    <property type="entry name" value="Glyco_trans_2-like"/>
</dbReference>
<proteinExistence type="predicted"/>
<evidence type="ECO:0000256" key="1">
    <source>
        <dbReference type="ARBA" id="ARBA00004236"/>
    </source>
</evidence>
<keyword evidence="2" id="KW-1003">Cell membrane</keyword>
<evidence type="ECO:0000313" key="8">
    <source>
        <dbReference type="EMBL" id="APW64049.1"/>
    </source>
</evidence>
<reference evidence="9" key="1">
    <citation type="submission" date="2016-12" db="EMBL/GenBank/DDBJ databases">
        <title>Comparative genomics of four Isosphaeraceae planctomycetes: a common pool of plasmids and glycoside hydrolase genes.</title>
        <authorList>
            <person name="Ivanova A."/>
        </authorList>
    </citation>
    <scope>NUCLEOTIDE SEQUENCE [LARGE SCALE GENOMIC DNA]</scope>
    <source>
        <strain evidence="9">PX4</strain>
    </source>
</reference>
<evidence type="ECO:0000256" key="4">
    <source>
        <dbReference type="ARBA" id="ARBA00022679"/>
    </source>
</evidence>
<keyword evidence="9" id="KW-1185">Reference proteome</keyword>
<accession>A0A1U7CYV2</accession>
<dbReference type="RefSeq" id="WP_083713632.1">
    <property type="nucleotide sequence ID" value="NZ_CP019082.1"/>
</dbReference>
<keyword evidence="5 6" id="KW-0472">Membrane</keyword>
<dbReference type="AlphaFoldDB" id="A0A1U7CYV2"/>
<dbReference type="GO" id="GO:0005886">
    <property type="term" value="C:plasma membrane"/>
    <property type="evidence" value="ECO:0007669"/>
    <property type="project" value="UniProtKB-SubCell"/>
</dbReference>
<dbReference type="PANTHER" id="PTHR43646">
    <property type="entry name" value="GLYCOSYLTRANSFERASE"/>
    <property type="match status" value="1"/>
</dbReference>
<feature type="transmembrane region" description="Helical" evidence="6">
    <location>
        <begin position="280"/>
        <end position="300"/>
    </location>
</feature>
<evidence type="ECO:0000256" key="5">
    <source>
        <dbReference type="ARBA" id="ARBA00023136"/>
    </source>
</evidence>
<evidence type="ECO:0000313" key="9">
    <source>
        <dbReference type="Proteomes" id="UP000186309"/>
    </source>
</evidence>
<comment type="subcellular location">
    <subcellularLocation>
        <location evidence="1">Cell membrane</location>
    </subcellularLocation>
</comment>
<keyword evidence="4 8" id="KW-0808">Transferase</keyword>
<feature type="domain" description="Glycosyltransferase 2-like" evidence="7">
    <location>
        <begin position="19"/>
        <end position="178"/>
    </location>
</feature>
<dbReference type="Pfam" id="PF00535">
    <property type="entry name" value="Glycos_transf_2"/>
    <property type="match status" value="1"/>
</dbReference>
<keyword evidence="6" id="KW-0812">Transmembrane</keyword>
<feature type="transmembrane region" description="Helical" evidence="6">
    <location>
        <begin position="312"/>
        <end position="338"/>
    </location>
</feature>
<keyword evidence="6" id="KW-1133">Transmembrane helix</keyword>
<keyword evidence="3" id="KW-0328">Glycosyltransferase</keyword>
<dbReference type="Proteomes" id="UP000186309">
    <property type="component" value="Chromosome"/>
</dbReference>
<organism evidence="8 9">
    <name type="scientific">Paludisphaera borealis</name>
    <dbReference type="NCBI Taxonomy" id="1387353"/>
    <lineage>
        <taxon>Bacteria</taxon>
        <taxon>Pseudomonadati</taxon>
        <taxon>Planctomycetota</taxon>
        <taxon>Planctomycetia</taxon>
        <taxon>Isosphaerales</taxon>
        <taxon>Isosphaeraceae</taxon>
        <taxon>Paludisphaera</taxon>
    </lineage>
</organism>
<evidence type="ECO:0000256" key="6">
    <source>
        <dbReference type="SAM" id="Phobius"/>
    </source>
</evidence>
<evidence type="ECO:0000256" key="2">
    <source>
        <dbReference type="ARBA" id="ARBA00022475"/>
    </source>
</evidence>